<dbReference type="CDD" id="cd00170">
    <property type="entry name" value="SEC14"/>
    <property type="match status" value="1"/>
</dbReference>
<name>B4LC81_DROVI</name>
<dbReference type="KEGG" id="dvi:6623278"/>
<dbReference type="Pfam" id="PF00650">
    <property type="entry name" value="CRAL_TRIO"/>
    <property type="match status" value="1"/>
</dbReference>
<dbReference type="SUPFAM" id="SSF46938">
    <property type="entry name" value="CRAL/TRIO N-terminal domain"/>
    <property type="match status" value="1"/>
</dbReference>
<gene>
    <name evidence="2" type="primary">Dvir\GJ14041</name>
    <name evidence="2" type="ORF">Dvir_GJ14041</name>
</gene>
<dbReference type="eggNOG" id="KOG1471">
    <property type="taxonomic scope" value="Eukaryota"/>
</dbReference>
<evidence type="ECO:0000313" key="3">
    <source>
        <dbReference type="Proteomes" id="UP000008792"/>
    </source>
</evidence>
<protein>
    <recommendedName>
        <fullName evidence="1">CRAL-TRIO domain-containing protein</fullName>
    </recommendedName>
</protein>
<dbReference type="SMR" id="B4LC81"/>
<dbReference type="InterPro" id="IPR036865">
    <property type="entry name" value="CRAL-TRIO_dom_sf"/>
</dbReference>
<dbReference type="SUPFAM" id="SSF52087">
    <property type="entry name" value="CRAL/TRIO domain"/>
    <property type="match status" value="1"/>
</dbReference>
<dbReference type="HOGENOM" id="CLU_046597_3_1_1"/>
<dbReference type="AlphaFoldDB" id="B4LC81"/>
<dbReference type="Proteomes" id="UP000008792">
    <property type="component" value="Unassembled WGS sequence"/>
</dbReference>
<dbReference type="InterPro" id="IPR001251">
    <property type="entry name" value="CRAL-TRIO_dom"/>
</dbReference>
<dbReference type="PROSITE" id="PS50191">
    <property type="entry name" value="CRAL_TRIO"/>
    <property type="match status" value="1"/>
</dbReference>
<dbReference type="OrthoDB" id="6682367at2759"/>
<evidence type="ECO:0000313" key="2">
    <source>
        <dbReference type="EMBL" id="EDW70909.1"/>
    </source>
</evidence>
<keyword evidence="3" id="KW-1185">Reference proteome</keyword>
<dbReference type="EMBL" id="CH940647">
    <property type="protein sequence ID" value="EDW70909.1"/>
    <property type="molecule type" value="Genomic_DNA"/>
</dbReference>
<organism evidence="2 3">
    <name type="scientific">Drosophila virilis</name>
    <name type="common">Fruit fly</name>
    <dbReference type="NCBI Taxonomy" id="7244"/>
    <lineage>
        <taxon>Eukaryota</taxon>
        <taxon>Metazoa</taxon>
        <taxon>Ecdysozoa</taxon>
        <taxon>Arthropoda</taxon>
        <taxon>Hexapoda</taxon>
        <taxon>Insecta</taxon>
        <taxon>Pterygota</taxon>
        <taxon>Neoptera</taxon>
        <taxon>Endopterygota</taxon>
        <taxon>Diptera</taxon>
        <taxon>Brachycera</taxon>
        <taxon>Muscomorpha</taxon>
        <taxon>Ephydroidea</taxon>
        <taxon>Drosophilidae</taxon>
        <taxon>Drosophila</taxon>
    </lineage>
</organism>
<dbReference type="GO" id="GO:1902936">
    <property type="term" value="F:phosphatidylinositol bisphosphate binding"/>
    <property type="evidence" value="ECO:0007669"/>
    <property type="project" value="TreeGrafter"/>
</dbReference>
<reference evidence="2 3" key="1">
    <citation type="journal article" date="2007" name="Nature">
        <title>Evolution of genes and genomes on the Drosophila phylogeny.</title>
        <authorList>
            <consortium name="Drosophila 12 Genomes Consortium"/>
            <person name="Clark A.G."/>
            <person name="Eisen M.B."/>
            <person name="Smith D.R."/>
            <person name="Bergman C.M."/>
            <person name="Oliver B."/>
            <person name="Markow T.A."/>
            <person name="Kaufman T.C."/>
            <person name="Kellis M."/>
            <person name="Gelbart W."/>
            <person name="Iyer V.N."/>
            <person name="Pollard D.A."/>
            <person name="Sackton T.B."/>
            <person name="Larracuente A.M."/>
            <person name="Singh N.D."/>
            <person name="Abad J.P."/>
            <person name="Abt D.N."/>
            <person name="Adryan B."/>
            <person name="Aguade M."/>
            <person name="Akashi H."/>
            <person name="Anderson W.W."/>
            <person name="Aquadro C.F."/>
            <person name="Ardell D.H."/>
            <person name="Arguello R."/>
            <person name="Artieri C.G."/>
            <person name="Barbash D.A."/>
            <person name="Barker D."/>
            <person name="Barsanti P."/>
            <person name="Batterham P."/>
            <person name="Batzoglou S."/>
            <person name="Begun D."/>
            <person name="Bhutkar A."/>
            <person name="Blanco E."/>
            <person name="Bosak S.A."/>
            <person name="Bradley R.K."/>
            <person name="Brand A.D."/>
            <person name="Brent M.R."/>
            <person name="Brooks A.N."/>
            <person name="Brown R.H."/>
            <person name="Butlin R.K."/>
            <person name="Caggese C."/>
            <person name="Calvi B.R."/>
            <person name="Bernardo de Carvalho A."/>
            <person name="Caspi A."/>
            <person name="Castrezana S."/>
            <person name="Celniker S.E."/>
            <person name="Chang J.L."/>
            <person name="Chapple C."/>
            <person name="Chatterji S."/>
            <person name="Chinwalla A."/>
            <person name="Civetta A."/>
            <person name="Clifton S.W."/>
            <person name="Comeron J.M."/>
            <person name="Costello J.C."/>
            <person name="Coyne J.A."/>
            <person name="Daub J."/>
            <person name="David R.G."/>
            <person name="Delcher A.L."/>
            <person name="Delehaunty K."/>
            <person name="Do C.B."/>
            <person name="Ebling H."/>
            <person name="Edwards K."/>
            <person name="Eickbush T."/>
            <person name="Evans J.D."/>
            <person name="Filipski A."/>
            <person name="Findeiss S."/>
            <person name="Freyhult E."/>
            <person name="Fulton L."/>
            <person name="Fulton R."/>
            <person name="Garcia A.C."/>
            <person name="Gardiner A."/>
            <person name="Garfield D.A."/>
            <person name="Garvin B.E."/>
            <person name="Gibson G."/>
            <person name="Gilbert D."/>
            <person name="Gnerre S."/>
            <person name="Godfrey J."/>
            <person name="Good R."/>
            <person name="Gotea V."/>
            <person name="Gravely B."/>
            <person name="Greenberg A.J."/>
            <person name="Griffiths-Jones S."/>
            <person name="Gross S."/>
            <person name="Guigo R."/>
            <person name="Gustafson E.A."/>
            <person name="Haerty W."/>
            <person name="Hahn M.W."/>
            <person name="Halligan D.L."/>
            <person name="Halpern A.L."/>
            <person name="Halter G.M."/>
            <person name="Han M.V."/>
            <person name="Heger A."/>
            <person name="Hillier L."/>
            <person name="Hinrichs A.S."/>
            <person name="Holmes I."/>
            <person name="Hoskins R.A."/>
            <person name="Hubisz M.J."/>
            <person name="Hultmark D."/>
            <person name="Huntley M.A."/>
            <person name="Jaffe D.B."/>
            <person name="Jagadeeshan S."/>
            <person name="Jeck W.R."/>
            <person name="Johnson J."/>
            <person name="Jones C.D."/>
            <person name="Jordan W.C."/>
            <person name="Karpen G.H."/>
            <person name="Kataoka E."/>
            <person name="Keightley P.D."/>
            <person name="Kheradpour P."/>
            <person name="Kirkness E.F."/>
            <person name="Koerich L.B."/>
            <person name="Kristiansen K."/>
            <person name="Kudrna D."/>
            <person name="Kulathinal R.J."/>
            <person name="Kumar S."/>
            <person name="Kwok R."/>
            <person name="Lander E."/>
            <person name="Langley C.H."/>
            <person name="Lapoint R."/>
            <person name="Lazzaro B.P."/>
            <person name="Lee S.J."/>
            <person name="Levesque L."/>
            <person name="Li R."/>
            <person name="Lin C.F."/>
            <person name="Lin M.F."/>
            <person name="Lindblad-Toh K."/>
            <person name="Llopart A."/>
            <person name="Long M."/>
            <person name="Low L."/>
            <person name="Lozovsky E."/>
            <person name="Lu J."/>
            <person name="Luo M."/>
            <person name="Machado C.A."/>
            <person name="Makalowski W."/>
            <person name="Marzo M."/>
            <person name="Matsuda M."/>
            <person name="Matzkin L."/>
            <person name="McAllister B."/>
            <person name="McBride C.S."/>
            <person name="McKernan B."/>
            <person name="McKernan K."/>
            <person name="Mendez-Lago M."/>
            <person name="Minx P."/>
            <person name="Mollenhauer M.U."/>
            <person name="Montooth K."/>
            <person name="Mount S.M."/>
            <person name="Mu X."/>
            <person name="Myers E."/>
            <person name="Negre B."/>
            <person name="Newfeld S."/>
            <person name="Nielsen R."/>
            <person name="Noor M.A."/>
            <person name="O'Grady P."/>
            <person name="Pachter L."/>
            <person name="Papaceit M."/>
            <person name="Parisi M.J."/>
            <person name="Parisi M."/>
            <person name="Parts L."/>
            <person name="Pedersen J.S."/>
            <person name="Pesole G."/>
            <person name="Phillippy A.M."/>
            <person name="Ponting C.P."/>
            <person name="Pop M."/>
            <person name="Porcelli D."/>
            <person name="Powell J.R."/>
            <person name="Prohaska S."/>
            <person name="Pruitt K."/>
            <person name="Puig M."/>
            <person name="Quesneville H."/>
            <person name="Ram K.R."/>
            <person name="Rand D."/>
            <person name="Rasmussen M.D."/>
            <person name="Reed L.K."/>
            <person name="Reenan R."/>
            <person name="Reily A."/>
            <person name="Remington K.A."/>
            <person name="Rieger T.T."/>
            <person name="Ritchie M.G."/>
            <person name="Robin C."/>
            <person name="Rogers Y.H."/>
            <person name="Rohde C."/>
            <person name="Rozas J."/>
            <person name="Rubenfield M.J."/>
            <person name="Ruiz A."/>
            <person name="Russo S."/>
            <person name="Salzberg S.L."/>
            <person name="Sanchez-Gracia A."/>
            <person name="Saranga D.J."/>
            <person name="Sato H."/>
            <person name="Schaeffer S.W."/>
            <person name="Schatz M.C."/>
            <person name="Schlenke T."/>
            <person name="Schwartz R."/>
            <person name="Segarra C."/>
            <person name="Singh R.S."/>
            <person name="Sirot L."/>
            <person name="Sirota M."/>
            <person name="Sisneros N.B."/>
            <person name="Smith C.D."/>
            <person name="Smith T.F."/>
            <person name="Spieth J."/>
            <person name="Stage D.E."/>
            <person name="Stark A."/>
            <person name="Stephan W."/>
            <person name="Strausberg R.L."/>
            <person name="Strempel S."/>
            <person name="Sturgill D."/>
            <person name="Sutton G."/>
            <person name="Sutton G.G."/>
            <person name="Tao W."/>
            <person name="Teichmann S."/>
            <person name="Tobari Y.N."/>
            <person name="Tomimura Y."/>
            <person name="Tsolas J.M."/>
            <person name="Valente V.L."/>
            <person name="Venter E."/>
            <person name="Venter J.C."/>
            <person name="Vicario S."/>
            <person name="Vieira F.G."/>
            <person name="Vilella A.J."/>
            <person name="Villasante A."/>
            <person name="Walenz B."/>
            <person name="Wang J."/>
            <person name="Wasserman M."/>
            <person name="Watts T."/>
            <person name="Wilson D."/>
            <person name="Wilson R.K."/>
            <person name="Wing R.A."/>
            <person name="Wolfner M.F."/>
            <person name="Wong A."/>
            <person name="Wong G.K."/>
            <person name="Wu C.I."/>
            <person name="Wu G."/>
            <person name="Yamamoto D."/>
            <person name="Yang H.P."/>
            <person name="Yang S.P."/>
            <person name="Yorke J.A."/>
            <person name="Yoshida K."/>
            <person name="Zdobnov E."/>
            <person name="Zhang P."/>
            <person name="Zhang Y."/>
            <person name="Zimin A.V."/>
            <person name="Baldwin J."/>
            <person name="Abdouelleil A."/>
            <person name="Abdulkadir J."/>
            <person name="Abebe A."/>
            <person name="Abera B."/>
            <person name="Abreu J."/>
            <person name="Acer S.C."/>
            <person name="Aftuck L."/>
            <person name="Alexander A."/>
            <person name="An P."/>
            <person name="Anderson E."/>
            <person name="Anderson S."/>
            <person name="Arachi H."/>
            <person name="Azer M."/>
            <person name="Bachantsang P."/>
            <person name="Barry A."/>
            <person name="Bayul T."/>
            <person name="Berlin A."/>
            <person name="Bessette D."/>
            <person name="Bloom T."/>
            <person name="Blye J."/>
            <person name="Boguslavskiy L."/>
            <person name="Bonnet C."/>
            <person name="Boukhgalter B."/>
            <person name="Bourzgui I."/>
            <person name="Brown A."/>
            <person name="Cahill P."/>
            <person name="Channer S."/>
            <person name="Cheshatsang Y."/>
            <person name="Chuda L."/>
            <person name="Citroen M."/>
            <person name="Collymore A."/>
            <person name="Cooke P."/>
            <person name="Costello M."/>
            <person name="D'Aco K."/>
            <person name="Daza R."/>
            <person name="De Haan G."/>
            <person name="DeGray S."/>
            <person name="DeMaso C."/>
            <person name="Dhargay N."/>
            <person name="Dooley K."/>
            <person name="Dooley E."/>
            <person name="Doricent M."/>
            <person name="Dorje P."/>
            <person name="Dorjee K."/>
            <person name="Dupes A."/>
            <person name="Elong R."/>
            <person name="Falk J."/>
            <person name="Farina A."/>
            <person name="Faro S."/>
            <person name="Ferguson D."/>
            <person name="Fisher S."/>
            <person name="Foley C.D."/>
            <person name="Franke A."/>
            <person name="Friedrich D."/>
            <person name="Gadbois L."/>
            <person name="Gearin G."/>
            <person name="Gearin C.R."/>
            <person name="Giannoukos G."/>
            <person name="Goode T."/>
            <person name="Graham J."/>
            <person name="Grandbois E."/>
            <person name="Grewal S."/>
            <person name="Gyaltsen K."/>
            <person name="Hafez N."/>
            <person name="Hagos B."/>
            <person name="Hall J."/>
            <person name="Henson C."/>
            <person name="Hollinger A."/>
            <person name="Honan T."/>
            <person name="Huard M.D."/>
            <person name="Hughes L."/>
            <person name="Hurhula B."/>
            <person name="Husby M.E."/>
            <person name="Kamat A."/>
            <person name="Kanga B."/>
            <person name="Kashin S."/>
            <person name="Khazanovich D."/>
            <person name="Kisner P."/>
            <person name="Lance K."/>
            <person name="Lara M."/>
            <person name="Lee W."/>
            <person name="Lennon N."/>
            <person name="Letendre F."/>
            <person name="LeVine R."/>
            <person name="Lipovsky A."/>
            <person name="Liu X."/>
            <person name="Liu J."/>
            <person name="Liu S."/>
            <person name="Lokyitsang T."/>
            <person name="Lokyitsang Y."/>
            <person name="Lubonja R."/>
            <person name="Lui A."/>
            <person name="MacDonald P."/>
            <person name="Magnisalis V."/>
            <person name="Maru K."/>
            <person name="Matthews C."/>
            <person name="McCusker W."/>
            <person name="McDonough S."/>
            <person name="Mehta T."/>
            <person name="Meldrim J."/>
            <person name="Meneus L."/>
            <person name="Mihai O."/>
            <person name="Mihalev A."/>
            <person name="Mihova T."/>
            <person name="Mittelman R."/>
            <person name="Mlenga V."/>
            <person name="Montmayeur A."/>
            <person name="Mulrain L."/>
            <person name="Navidi A."/>
            <person name="Naylor J."/>
            <person name="Negash T."/>
            <person name="Nguyen T."/>
            <person name="Nguyen N."/>
            <person name="Nicol R."/>
            <person name="Norbu C."/>
            <person name="Norbu N."/>
            <person name="Novod N."/>
            <person name="O'Neill B."/>
            <person name="Osman S."/>
            <person name="Markiewicz E."/>
            <person name="Oyono O.L."/>
            <person name="Patti C."/>
            <person name="Phunkhang P."/>
            <person name="Pierre F."/>
            <person name="Priest M."/>
            <person name="Raghuraman S."/>
            <person name="Rege F."/>
            <person name="Reyes R."/>
            <person name="Rise C."/>
            <person name="Rogov P."/>
            <person name="Ross K."/>
            <person name="Ryan E."/>
            <person name="Settipalli S."/>
            <person name="Shea T."/>
            <person name="Sherpa N."/>
            <person name="Shi L."/>
            <person name="Shih D."/>
            <person name="Sparrow T."/>
            <person name="Spaulding J."/>
            <person name="Stalker J."/>
            <person name="Stange-Thomann N."/>
            <person name="Stavropoulos S."/>
            <person name="Stone C."/>
            <person name="Strader C."/>
            <person name="Tesfaye S."/>
            <person name="Thomson T."/>
            <person name="Thoulutsang Y."/>
            <person name="Thoulutsang D."/>
            <person name="Topham K."/>
            <person name="Topping I."/>
            <person name="Tsamla T."/>
            <person name="Vassiliev H."/>
            <person name="Vo A."/>
            <person name="Wangchuk T."/>
            <person name="Wangdi T."/>
            <person name="Weiand M."/>
            <person name="Wilkinson J."/>
            <person name="Wilson A."/>
            <person name="Yadav S."/>
            <person name="Young G."/>
            <person name="Yu Q."/>
            <person name="Zembek L."/>
            <person name="Zhong D."/>
            <person name="Zimmer A."/>
            <person name="Zwirko Z."/>
            <person name="Jaffe D.B."/>
            <person name="Alvarez P."/>
            <person name="Brockman W."/>
            <person name="Butler J."/>
            <person name="Chin C."/>
            <person name="Gnerre S."/>
            <person name="Grabherr M."/>
            <person name="Kleber M."/>
            <person name="Mauceli E."/>
            <person name="MacCallum I."/>
        </authorList>
    </citation>
    <scope>NUCLEOTIDE SEQUENCE [LARGE SCALE GENOMIC DNA]</scope>
    <source>
        <strain evidence="3">Tucson 15010-1051.87</strain>
    </source>
</reference>
<proteinExistence type="predicted"/>
<accession>B4LC81</accession>
<dbReference type="Gene3D" id="3.40.525.10">
    <property type="entry name" value="CRAL-TRIO lipid binding domain"/>
    <property type="match status" value="1"/>
</dbReference>
<sequence length="311" mass="35909">MPQIRPLPASLQRTAIEELNEVPERLDADIAALRTWIEQQPHLRARRDDQFLVAFLRGCKFSLEKAKSKLERYYTLRTQFPDFYTIRDVDSERIHELLRLGVGLRLPRPLHDDGPRLIYVRPGCYAPDSFSFEEIMSVSHALSALSLEFDDYAIVHGWLLILDFSGYTPAHLMQMTPSALQKMSVFAEDAMPVRDKGRHMINTNAAFEVGFNMMRSILPAKQQGRISVHGSNLESLYPHIPQRYLPTHLGGEQGTIEELKQLMWATFQEQREYLRSEADYGVDDKLRPAGQRYDYNSIFGVDGSFRRLNFD</sequence>
<dbReference type="SMART" id="SM01100">
    <property type="entry name" value="CRAL_TRIO_N"/>
    <property type="match status" value="1"/>
</dbReference>
<dbReference type="Gene3D" id="1.10.8.20">
    <property type="entry name" value="N-terminal domain of phosphatidylinositol transfer protein sec14p"/>
    <property type="match status" value="1"/>
</dbReference>
<dbReference type="Gene3D" id="1.20.5.1200">
    <property type="entry name" value="Alpha-tocopherol transfer"/>
    <property type="match status" value="1"/>
</dbReference>
<dbReference type="GO" id="GO:0016020">
    <property type="term" value="C:membrane"/>
    <property type="evidence" value="ECO:0007669"/>
    <property type="project" value="TreeGrafter"/>
</dbReference>
<feature type="domain" description="CRAL-TRIO" evidence="1">
    <location>
        <begin position="90"/>
        <end position="257"/>
    </location>
</feature>
<dbReference type="InterPro" id="IPR036273">
    <property type="entry name" value="CRAL/TRIO_N_dom_sf"/>
</dbReference>
<evidence type="ECO:0000259" key="1">
    <source>
        <dbReference type="PROSITE" id="PS50191"/>
    </source>
</evidence>
<dbReference type="OMA" id="CDYESIF"/>
<dbReference type="InterPro" id="IPR011074">
    <property type="entry name" value="CRAL/TRIO_N_dom"/>
</dbReference>
<dbReference type="PANTHER" id="PTHR10174">
    <property type="entry name" value="ALPHA-TOCOPHEROL TRANSFER PROTEIN-RELATED"/>
    <property type="match status" value="1"/>
</dbReference>
<dbReference type="PANTHER" id="PTHR10174:SF216">
    <property type="entry name" value="CRAL-TRIO DOMAIN-CONTAINING PROTEIN-RELATED"/>
    <property type="match status" value="1"/>
</dbReference>
<dbReference type="PhylomeDB" id="B4LC81"/>
<dbReference type="InParanoid" id="B4LC81"/>